<reference evidence="2 3" key="1">
    <citation type="submission" date="2019-08" db="EMBL/GenBank/DDBJ databases">
        <title>Whole genome of Aphis craccivora.</title>
        <authorList>
            <person name="Voronova N.V."/>
            <person name="Shulinski R.S."/>
            <person name="Bandarenka Y.V."/>
            <person name="Zhorov D.G."/>
            <person name="Warner D."/>
        </authorList>
    </citation>
    <scope>NUCLEOTIDE SEQUENCE [LARGE SCALE GENOMIC DNA]</scope>
    <source>
        <strain evidence="2">180601</strain>
        <tissue evidence="2">Whole Body</tissue>
    </source>
</reference>
<dbReference type="EMBL" id="VUJU01007638">
    <property type="protein sequence ID" value="KAF0742629.1"/>
    <property type="molecule type" value="Genomic_DNA"/>
</dbReference>
<evidence type="ECO:0000256" key="1">
    <source>
        <dbReference type="SAM" id="MobiDB-lite"/>
    </source>
</evidence>
<feature type="region of interest" description="Disordered" evidence="1">
    <location>
        <begin position="35"/>
        <end position="59"/>
    </location>
</feature>
<protein>
    <submittedName>
        <fullName evidence="2">Transcription factor Adf-1-like</fullName>
    </submittedName>
</protein>
<evidence type="ECO:0000313" key="3">
    <source>
        <dbReference type="Proteomes" id="UP000478052"/>
    </source>
</evidence>
<keyword evidence="3" id="KW-1185">Reference proteome</keyword>
<feature type="non-terminal residue" evidence="2">
    <location>
        <position position="1"/>
    </location>
</feature>
<dbReference type="OrthoDB" id="6607885at2759"/>
<comment type="caution">
    <text evidence="2">The sequence shown here is derived from an EMBL/GenBank/DDBJ whole genome shotgun (WGS) entry which is preliminary data.</text>
</comment>
<dbReference type="Proteomes" id="UP000478052">
    <property type="component" value="Unassembled WGS sequence"/>
</dbReference>
<sequence>DKLHRKKIKKYKYEDNLQFLQEFLQERDTITNISCNLSDSSEEDGNTEEIQDPRNDTSMNNEILKTNQCVNDDIWKKPNPIKKKQSATTGICQQPETASTSLMKYLLEKKETRKESDIDPVDAFLKGIGATLKTFDPYSLNLAKSKIFNAVQDIEMTQILNKQQSCALNNQPSPSVSSNSMYSNYSQSPYPQMIIQPNDSMFTSSAFTTIENQNQ</sequence>
<dbReference type="AlphaFoldDB" id="A0A6G0XQR0"/>
<evidence type="ECO:0000313" key="2">
    <source>
        <dbReference type="EMBL" id="KAF0742629.1"/>
    </source>
</evidence>
<organism evidence="2 3">
    <name type="scientific">Aphis craccivora</name>
    <name type="common">Cowpea aphid</name>
    <dbReference type="NCBI Taxonomy" id="307492"/>
    <lineage>
        <taxon>Eukaryota</taxon>
        <taxon>Metazoa</taxon>
        <taxon>Ecdysozoa</taxon>
        <taxon>Arthropoda</taxon>
        <taxon>Hexapoda</taxon>
        <taxon>Insecta</taxon>
        <taxon>Pterygota</taxon>
        <taxon>Neoptera</taxon>
        <taxon>Paraneoptera</taxon>
        <taxon>Hemiptera</taxon>
        <taxon>Sternorrhyncha</taxon>
        <taxon>Aphidomorpha</taxon>
        <taxon>Aphidoidea</taxon>
        <taxon>Aphididae</taxon>
        <taxon>Aphidini</taxon>
        <taxon>Aphis</taxon>
        <taxon>Aphis</taxon>
    </lineage>
</organism>
<proteinExistence type="predicted"/>
<feature type="compositionally biased region" description="Acidic residues" evidence="1">
    <location>
        <begin position="40"/>
        <end position="50"/>
    </location>
</feature>
<name>A0A6G0XQR0_APHCR</name>
<accession>A0A6G0XQR0</accession>
<gene>
    <name evidence="2" type="ORF">FWK35_00018993</name>
</gene>